<dbReference type="OrthoDB" id="9803010at2"/>
<name>A0A0R0AH61_9GAMM</name>
<gene>
    <name evidence="3" type="ORF">ARC78_04780</name>
</gene>
<dbReference type="Gene3D" id="3.40.50.720">
    <property type="entry name" value="NAD(P)-binding Rossmann-like Domain"/>
    <property type="match status" value="1"/>
</dbReference>
<keyword evidence="4" id="KW-1185">Reference proteome</keyword>
<dbReference type="SUPFAM" id="SSF51735">
    <property type="entry name" value="NAD(P)-binding Rossmann-fold domains"/>
    <property type="match status" value="1"/>
</dbReference>
<feature type="domain" description="NAD-dependent epimerase/dehydratase" evidence="2">
    <location>
        <begin position="3"/>
        <end position="246"/>
    </location>
</feature>
<keyword evidence="1" id="KW-0520">NAD</keyword>
<evidence type="ECO:0000259" key="2">
    <source>
        <dbReference type="Pfam" id="PF01370"/>
    </source>
</evidence>
<dbReference type="AlphaFoldDB" id="A0A0R0AH61"/>
<evidence type="ECO:0000256" key="1">
    <source>
        <dbReference type="ARBA" id="ARBA00023027"/>
    </source>
</evidence>
<protein>
    <submittedName>
        <fullName evidence="3">Protein CapI</fullName>
    </submittedName>
</protein>
<dbReference type="RefSeq" id="WP_054657712.1">
    <property type="nucleotide sequence ID" value="NZ_BAZI01000034.1"/>
</dbReference>
<dbReference type="Proteomes" id="UP000050836">
    <property type="component" value="Unassembled WGS sequence"/>
</dbReference>
<evidence type="ECO:0000313" key="4">
    <source>
        <dbReference type="Proteomes" id="UP000050836"/>
    </source>
</evidence>
<dbReference type="EMBL" id="LLXS01000007">
    <property type="protein sequence ID" value="KRG44470.1"/>
    <property type="molecule type" value="Genomic_DNA"/>
</dbReference>
<dbReference type="PANTHER" id="PTHR43574">
    <property type="entry name" value="EPIMERASE-RELATED"/>
    <property type="match status" value="1"/>
</dbReference>
<proteinExistence type="predicted"/>
<dbReference type="InterPro" id="IPR001509">
    <property type="entry name" value="Epimerase_deHydtase"/>
</dbReference>
<dbReference type="PRINTS" id="PR01713">
    <property type="entry name" value="NUCEPIMERASE"/>
</dbReference>
<evidence type="ECO:0000313" key="3">
    <source>
        <dbReference type="EMBL" id="KRG44470.1"/>
    </source>
</evidence>
<reference evidence="3 4" key="1">
    <citation type="submission" date="2015-10" db="EMBL/GenBank/DDBJ databases">
        <title>Genome sequencing and analysis of members of genus Stenotrophomonas.</title>
        <authorList>
            <person name="Patil P.P."/>
            <person name="Midha S."/>
            <person name="Patil P.B."/>
        </authorList>
    </citation>
    <scope>NUCLEOTIDE SEQUENCE [LARGE SCALE GENOMIC DNA]</scope>
    <source>
        <strain evidence="3 4">JCM 9942</strain>
    </source>
</reference>
<dbReference type="InterPro" id="IPR036291">
    <property type="entry name" value="NAD(P)-bd_dom_sf"/>
</dbReference>
<accession>A0A0R0AH61</accession>
<sequence length="321" mass="35301">MSILVTGAAGFIGAYTCQALAARGERVVGLDNYNDYYDPQLKRDRVAALCPQVDIRTLDLTDRDGLAALFDEVQPTRVVHLAAQAGVRYSLENPHAYVESNLVGFVNVLELCRHRGVQHLLYASSSSVYGDSATPPFSEDQRVDRPRSLYAATKAANELMAYTYAQLYGLPATGLRFFTVYGPWGRPDMAPLLFSRAVLAGRSIEVFNEGRMRRDFTHVSDIVAGILGALSQPSAEPTPHQVFNLGNHTPVELEHFIEVIATAAGRPAHKIYRPMQPGDMVETMADTRRAHAAFGYAPRTPIETGLPPVVQWCREYFGSAA</sequence>
<comment type="caution">
    <text evidence="3">The sequence shown here is derived from an EMBL/GenBank/DDBJ whole genome shotgun (WGS) entry which is preliminary data.</text>
</comment>
<dbReference type="Pfam" id="PF01370">
    <property type="entry name" value="Epimerase"/>
    <property type="match status" value="1"/>
</dbReference>
<organism evidence="3 4">
    <name type="scientific">Stenotrophomonas pictorum JCM 9942</name>
    <dbReference type="NCBI Taxonomy" id="1236960"/>
    <lineage>
        <taxon>Bacteria</taxon>
        <taxon>Pseudomonadati</taxon>
        <taxon>Pseudomonadota</taxon>
        <taxon>Gammaproteobacteria</taxon>
        <taxon>Lysobacterales</taxon>
        <taxon>Lysobacteraceae</taxon>
        <taxon>Stenotrophomonas</taxon>
    </lineage>
</organism>